<evidence type="ECO:0000259" key="6">
    <source>
        <dbReference type="Pfam" id="PF08328"/>
    </source>
</evidence>
<dbReference type="InterPro" id="IPR022761">
    <property type="entry name" value="Fumarate_lyase_N"/>
</dbReference>
<evidence type="ECO:0000256" key="2">
    <source>
        <dbReference type="ARBA" id="ARBA00004734"/>
    </source>
</evidence>
<feature type="domain" description="Adenylosuccinate lyase PurB C-terminal" evidence="6">
    <location>
        <begin position="347"/>
        <end position="459"/>
    </location>
</feature>
<dbReference type="GO" id="GO:0004018">
    <property type="term" value="F:N6-(1,2-dicarboxyethyl)AMP AMP-lyase (fumarate-forming) activity"/>
    <property type="evidence" value="ECO:0007669"/>
    <property type="project" value="InterPro"/>
</dbReference>
<dbReference type="PANTHER" id="PTHR43411:SF1">
    <property type="entry name" value="ADENYLOSUCCINATE LYASE"/>
    <property type="match status" value="1"/>
</dbReference>
<gene>
    <name evidence="7" type="ORF">ENR01_00765</name>
</gene>
<evidence type="ECO:0000256" key="4">
    <source>
        <dbReference type="ARBA" id="ARBA00025012"/>
    </source>
</evidence>
<dbReference type="Pfam" id="PF08328">
    <property type="entry name" value="ASL_C"/>
    <property type="match status" value="1"/>
</dbReference>
<dbReference type="InterPro" id="IPR013539">
    <property type="entry name" value="PurB_C"/>
</dbReference>
<feature type="domain" description="Fumarate lyase N-terminal" evidence="5">
    <location>
        <begin position="34"/>
        <end position="324"/>
    </location>
</feature>
<comment type="pathway">
    <text evidence="1">Purine metabolism; IMP biosynthesis via de novo pathway; 5-amino-1-(5-phospho-D-ribosyl)imidazole-4-carboxamide from 5-amino-1-(5-phospho-D-ribosyl)imidazole-4-carboxylate: step 2/2.</text>
</comment>
<sequence>MLPTLTACYHGAENSIPILYLGERSMGAISPLDGRYRRGVSPLRRFFSEEALNAARLEVELAYFIALSNQGLIRTFRPEEITLLRRIAKSLPAQNDRLKEIERAINHDTKAVEYFIREQITGTTLEDLVEFVHFGLTSADVDNLAWGRLFKLGLEEELFPAVEELSARLAKMTEEYKDCPMLGRTHGQPAVPTTVGQQFLVFASRIRSELNKLRRMEIPGKLGGALGNFQAHRLAFPEFFWLGFAEDFVKSLGLEPKLVTTQIPPYEDLCEIFDALRRINTIVLGLNRDLWDYLSRGYFTLAIKNQEVGSSTMPQKVNPIDFERSEAYLKVANALWEMLARELPQNRLQRDLTDKYLLRVVGEAAAYSYLSWGATLNGLRKLHADREVLEQDLLNHWEILAEAIQIILRKHGFVEAFETVKKLTRGRVLGEKEYRQMLAELQPQVSPTAFAELEKLHPLEVLKWE</sequence>
<dbReference type="EC" id="4.3.2.2" evidence="7"/>
<evidence type="ECO:0000259" key="5">
    <source>
        <dbReference type="Pfam" id="PF00206"/>
    </source>
</evidence>
<reference evidence="7" key="1">
    <citation type="journal article" date="2020" name="mSystems">
        <title>Genome- and Community-Level Interaction Insights into Carbon Utilization and Element Cycling Functions of Hydrothermarchaeota in Hydrothermal Sediment.</title>
        <authorList>
            <person name="Zhou Z."/>
            <person name="Liu Y."/>
            <person name="Xu W."/>
            <person name="Pan J."/>
            <person name="Luo Z.H."/>
            <person name="Li M."/>
        </authorList>
    </citation>
    <scope>NUCLEOTIDE SEQUENCE [LARGE SCALE GENOMIC DNA]</scope>
    <source>
        <strain evidence="7">SpSt-361</strain>
    </source>
</reference>
<comment type="function">
    <text evidence="4">Catalyzes two reactions in de novo purine nucleotide biosynthesis. Catalyzes the breakdown of 5-aminoimidazole- (N-succinylocarboxamide) ribotide (SAICAR or 2-[5-amino-1-(5-phospho-beta-D-ribosyl)imidazole-4-carboxamido]succinate) to 5-aminoimidazole-4-carboxamide ribotide (AICAR or 5-amino-1-(5-phospho-beta-D-ribosyl)imidazole-4-carboxamide) and fumarate, and of adenylosuccinate (ADS or N(6)-(1,2-dicarboxyethyl)-AMP) to adenosine monophosphate (AMP) and fumarate.</text>
</comment>
<dbReference type="Gene3D" id="1.20.200.10">
    <property type="entry name" value="Fumarase/aspartase (Central domain)"/>
    <property type="match status" value="1"/>
</dbReference>
<dbReference type="NCBIfam" id="NF006764">
    <property type="entry name" value="PRK09285.1"/>
    <property type="match status" value="1"/>
</dbReference>
<dbReference type="InterPro" id="IPR024083">
    <property type="entry name" value="Fumarase/histidase_N"/>
</dbReference>
<dbReference type="PANTHER" id="PTHR43411">
    <property type="entry name" value="ADENYLOSUCCINATE LYASE"/>
    <property type="match status" value="1"/>
</dbReference>
<accession>A0A832E1Q1</accession>
<keyword evidence="3" id="KW-0658">Purine biosynthesis</keyword>
<dbReference type="InterPro" id="IPR008948">
    <property type="entry name" value="L-Aspartase-like"/>
</dbReference>
<name>A0A832E1Q1_UNCKA</name>
<comment type="caution">
    <text evidence="7">The sequence shown here is derived from an EMBL/GenBank/DDBJ whole genome shotgun (WGS) entry which is preliminary data.</text>
</comment>
<organism evidence="7">
    <name type="scientific">candidate division WWE3 bacterium</name>
    <dbReference type="NCBI Taxonomy" id="2053526"/>
    <lineage>
        <taxon>Bacteria</taxon>
        <taxon>Katanobacteria</taxon>
    </lineage>
</organism>
<dbReference type="PRINTS" id="PR00149">
    <property type="entry name" value="FUMRATELYASE"/>
</dbReference>
<protein>
    <submittedName>
        <fullName evidence="7">Adenylosuccinate lyase</fullName>
        <ecNumber evidence="7">4.3.2.2</ecNumber>
    </submittedName>
</protein>
<comment type="pathway">
    <text evidence="2">Purine metabolism; AMP biosynthesis via de novo pathway; AMP from IMP: step 2/2.</text>
</comment>
<dbReference type="GO" id="GO:0006188">
    <property type="term" value="P:IMP biosynthetic process"/>
    <property type="evidence" value="ECO:0007669"/>
    <property type="project" value="InterPro"/>
</dbReference>
<dbReference type="Gene3D" id="1.10.275.10">
    <property type="entry name" value="Fumarase/aspartase (N-terminal domain)"/>
    <property type="match status" value="1"/>
</dbReference>
<evidence type="ECO:0000256" key="3">
    <source>
        <dbReference type="ARBA" id="ARBA00022755"/>
    </source>
</evidence>
<dbReference type="InterPro" id="IPR000362">
    <property type="entry name" value="Fumarate_lyase_fam"/>
</dbReference>
<dbReference type="Pfam" id="PF00206">
    <property type="entry name" value="Lyase_1"/>
    <property type="match status" value="1"/>
</dbReference>
<proteinExistence type="predicted"/>
<dbReference type="SUPFAM" id="SSF48557">
    <property type="entry name" value="L-aspartase-like"/>
    <property type="match status" value="1"/>
</dbReference>
<dbReference type="InterPro" id="IPR047136">
    <property type="entry name" value="PurB_bact"/>
</dbReference>
<evidence type="ECO:0000313" key="7">
    <source>
        <dbReference type="EMBL" id="HEX61677.1"/>
    </source>
</evidence>
<dbReference type="EMBL" id="DSPJ01000021">
    <property type="protein sequence ID" value="HEX61677.1"/>
    <property type="molecule type" value="Genomic_DNA"/>
</dbReference>
<dbReference type="Gene3D" id="1.10.40.30">
    <property type="entry name" value="Fumarase/aspartase (C-terminal domain)"/>
    <property type="match status" value="1"/>
</dbReference>
<dbReference type="InterPro" id="IPR020557">
    <property type="entry name" value="Fumarate_lyase_CS"/>
</dbReference>
<evidence type="ECO:0000256" key="1">
    <source>
        <dbReference type="ARBA" id="ARBA00004706"/>
    </source>
</evidence>
<dbReference type="PROSITE" id="PS00163">
    <property type="entry name" value="FUMARATE_LYASES"/>
    <property type="match status" value="1"/>
</dbReference>
<keyword evidence="7" id="KW-0456">Lyase</keyword>
<dbReference type="AlphaFoldDB" id="A0A832E1Q1"/>